<dbReference type="Pfam" id="PF00094">
    <property type="entry name" value="VWD"/>
    <property type="match status" value="1"/>
</dbReference>
<evidence type="ECO:0000313" key="8">
    <source>
        <dbReference type="Proteomes" id="UP000261520"/>
    </source>
</evidence>
<dbReference type="Pfam" id="PF12714">
    <property type="entry name" value="TILa"/>
    <property type="match status" value="1"/>
</dbReference>
<dbReference type="AlphaFoldDB" id="A0A3B3ZZ45"/>
<proteinExistence type="predicted"/>
<dbReference type="PROSITE" id="PS51233">
    <property type="entry name" value="VWFD"/>
    <property type="match status" value="1"/>
</dbReference>
<dbReference type="InterPro" id="IPR052749">
    <property type="entry name" value="Alpha-tectorin"/>
</dbReference>
<dbReference type="SUPFAM" id="SSF57567">
    <property type="entry name" value="Serine protease inhibitors"/>
    <property type="match status" value="1"/>
</dbReference>
<organism evidence="7 8">
    <name type="scientific">Periophthalmus magnuspinnatus</name>
    <dbReference type="NCBI Taxonomy" id="409849"/>
    <lineage>
        <taxon>Eukaryota</taxon>
        <taxon>Metazoa</taxon>
        <taxon>Chordata</taxon>
        <taxon>Craniata</taxon>
        <taxon>Vertebrata</taxon>
        <taxon>Euteleostomi</taxon>
        <taxon>Actinopterygii</taxon>
        <taxon>Neopterygii</taxon>
        <taxon>Teleostei</taxon>
        <taxon>Neoteleostei</taxon>
        <taxon>Acanthomorphata</taxon>
        <taxon>Gobiaria</taxon>
        <taxon>Gobiiformes</taxon>
        <taxon>Gobioidei</taxon>
        <taxon>Gobiidae</taxon>
        <taxon>Oxudercinae</taxon>
        <taxon>Periophthalmus</taxon>
    </lineage>
</organism>
<dbReference type="InterPro" id="IPR001846">
    <property type="entry name" value="VWF_type-D"/>
</dbReference>
<dbReference type="PANTHER" id="PTHR46160:SF9">
    <property type="entry name" value="PROTEIN PRY2-RELATED"/>
    <property type="match status" value="1"/>
</dbReference>
<dbReference type="InterPro" id="IPR014853">
    <property type="entry name" value="VWF/SSPO/ZAN-like_Cys-rich_dom"/>
</dbReference>
<dbReference type="GO" id="GO:0016020">
    <property type="term" value="C:membrane"/>
    <property type="evidence" value="ECO:0007669"/>
    <property type="project" value="UniProtKB-SubCell"/>
</dbReference>
<dbReference type="SMART" id="SM00216">
    <property type="entry name" value="VWD"/>
    <property type="match status" value="1"/>
</dbReference>
<evidence type="ECO:0000256" key="2">
    <source>
        <dbReference type="ARBA" id="ARBA00022729"/>
    </source>
</evidence>
<dbReference type="Proteomes" id="UP000261520">
    <property type="component" value="Unplaced"/>
</dbReference>
<evidence type="ECO:0000256" key="4">
    <source>
        <dbReference type="ARBA" id="ARBA00023157"/>
    </source>
</evidence>
<dbReference type="Pfam" id="PF01826">
    <property type="entry name" value="TIL"/>
    <property type="match status" value="1"/>
</dbReference>
<dbReference type="Pfam" id="PF08742">
    <property type="entry name" value="C8"/>
    <property type="match status" value="1"/>
</dbReference>
<dbReference type="Gene3D" id="2.10.25.10">
    <property type="entry name" value="Laminin"/>
    <property type="match status" value="1"/>
</dbReference>
<dbReference type="InterPro" id="IPR025615">
    <property type="entry name" value="TILa_dom"/>
</dbReference>
<keyword evidence="4" id="KW-1015">Disulfide bond</keyword>
<feature type="domain" description="VWFD" evidence="6">
    <location>
        <begin position="13"/>
        <end position="173"/>
    </location>
</feature>
<dbReference type="Ensembl" id="ENSPMGT00000010324.1">
    <property type="protein sequence ID" value="ENSPMGP00000009679.1"/>
    <property type="gene ID" value="ENSPMGG00000008022.1"/>
</dbReference>
<evidence type="ECO:0000256" key="3">
    <source>
        <dbReference type="ARBA" id="ARBA00023136"/>
    </source>
</evidence>
<sequence>MPKHTHVNKQEKGICVIHGDPHYITFDGKTHHFQGPCTYVLSQQCGSELTNYRVEVTRSTVCNTIRFLHVVVLQVNGIFKTTPISLINGAVFVYTLGFSVFVSTDFGLEVSYNADALVTIKVPYRYQGATCGLCGNFNNDPDDDFQTPEGDIVSSLDFGKSWQVLSADEPECAVCEGPDCYDCPEDKKALFRNSDHCGILQDTSGPFAACHHVLSPETFVESCVYDLCLEGGQQNILCQALNVYASECQNVGVQLQNWRRPGFCGIHFESQSTGCPATCVKPEIPDDCARASVESCACNEGYVLSGADCVPVHECGCNFEGFYYHSGKTVILDQDCSRICDCISGNMTCHSHVCESHEECKVFNGERGCYARTCSVSGDPLY</sequence>
<dbReference type="CDD" id="cd19941">
    <property type="entry name" value="TIL"/>
    <property type="match status" value="1"/>
</dbReference>
<name>A0A3B3ZZ45_9GOBI</name>
<dbReference type="STRING" id="409849.ENSPMGP00000009679"/>
<reference evidence="7" key="1">
    <citation type="submission" date="2025-08" db="UniProtKB">
        <authorList>
            <consortium name="Ensembl"/>
        </authorList>
    </citation>
    <scope>IDENTIFICATION</scope>
</reference>
<dbReference type="PANTHER" id="PTHR46160">
    <property type="entry name" value="ALPHA-TECTORIN-RELATED"/>
    <property type="match status" value="1"/>
</dbReference>
<evidence type="ECO:0000256" key="5">
    <source>
        <dbReference type="ARBA" id="ARBA00023180"/>
    </source>
</evidence>
<dbReference type="SMART" id="SM00832">
    <property type="entry name" value="C8"/>
    <property type="match status" value="1"/>
</dbReference>
<accession>A0A3B3ZZ45</accession>
<protein>
    <recommendedName>
        <fullName evidence="6">VWFD domain-containing protein</fullName>
    </recommendedName>
</protein>
<comment type="subcellular location">
    <subcellularLocation>
        <location evidence="1">Membrane</location>
    </subcellularLocation>
</comment>
<evidence type="ECO:0000313" key="7">
    <source>
        <dbReference type="Ensembl" id="ENSPMGP00000009679.1"/>
    </source>
</evidence>
<reference evidence="7" key="2">
    <citation type="submission" date="2025-09" db="UniProtKB">
        <authorList>
            <consortium name="Ensembl"/>
        </authorList>
    </citation>
    <scope>IDENTIFICATION</scope>
</reference>
<dbReference type="InterPro" id="IPR036084">
    <property type="entry name" value="Ser_inhib-like_sf"/>
</dbReference>
<evidence type="ECO:0000256" key="1">
    <source>
        <dbReference type="ARBA" id="ARBA00004370"/>
    </source>
</evidence>
<keyword evidence="3" id="KW-0472">Membrane</keyword>
<dbReference type="InterPro" id="IPR002919">
    <property type="entry name" value="TIL_dom"/>
</dbReference>
<keyword evidence="5" id="KW-0325">Glycoprotein</keyword>
<keyword evidence="8" id="KW-1185">Reference proteome</keyword>
<evidence type="ECO:0000259" key="6">
    <source>
        <dbReference type="PROSITE" id="PS51233"/>
    </source>
</evidence>
<keyword evidence="2" id="KW-0732">Signal</keyword>